<dbReference type="EC" id="3.6.-.-" evidence="5"/>
<evidence type="ECO:0000313" key="6">
    <source>
        <dbReference type="Proteomes" id="UP000317909"/>
    </source>
</evidence>
<dbReference type="GO" id="GO:0002098">
    <property type="term" value="P:tRNA wobble uridine modification"/>
    <property type="evidence" value="ECO:0007669"/>
    <property type="project" value="TreeGrafter"/>
</dbReference>
<gene>
    <name evidence="5" type="primary">mnmE_1</name>
    <name evidence="5" type="ORF">I41_21250</name>
</gene>
<evidence type="ECO:0000259" key="2">
    <source>
        <dbReference type="Pfam" id="PF01926"/>
    </source>
</evidence>
<dbReference type="NCBIfam" id="TIGR00231">
    <property type="entry name" value="small_GTP"/>
    <property type="match status" value="1"/>
</dbReference>
<evidence type="ECO:0000259" key="3">
    <source>
        <dbReference type="Pfam" id="PF10396"/>
    </source>
</evidence>
<feature type="domain" description="GTP-binding protein TrmE N-terminal" evidence="3">
    <location>
        <begin position="8"/>
        <end position="134"/>
    </location>
</feature>
<feature type="coiled-coil region" evidence="1">
    <location>
        <begin position="174"/>
        <end position="220"/>
    </location>
</feature>
<keyword evidence="6" id="KW-1185">Reference proteome</keyword>
<dbReference type="Gene3D" id="3.30.1360.120">
    <property type="entry name" value="Probable tRNA modification gtpase trme, domain 1"/>
    <property type="match status" value="1"/>
</dbReference>
<dbReference type="Gene3D" id="3.40.50.300">
    <property type="entry name" value="P-loop containing nucleotide triphosphate hydrolases"/>
    <property type="match status" value="1"/>
</dbReference>
<dbReference type="GO" id="GO:0005829">
    <property type="term" value="C:cytosol"/>
    <property type="evidence" value="ECO:0007669"/>
    <property type="project" value="TreeGrafter"/>
</dbReference>
<organism evidence="5 6">
    <name type="scientific">Lacipirellula limnantheis</name>
    <dbReference type="NCBI Taxonomy" id="2528024"/>
    <lineage>
        <taxon>Bacteria</taxon>
        <taxon>Pseudomonadati</taxon>
        <taxon>Planctomycetota</taxon>
        <taxon>Planctomycetia</taxon>
        <taxon>Pirellulales</taxon>
        <taxon>Lacipirellulaceae</taxon>
        <taxon>Lacipirellula</taxon>
    </lineage>
</organism>
<evidence type="ECO:0000313" key="5">
    <source>
        <dbReference type="EMBL" id="QDT72940.1"/>
    </source>
</evidence>
<dbReference type="PANTHER" id="PTHR42714:SF2">
    <property type="entry name" value="TRNA MODIFICATION GTPASE GTPBP3, MITOCHONDRIAL"/>
    <property type="match status" value="1"/>
</dbReference>
<reference evidence="5 6" key="1">
    <citation type="submission" date="2019-02" db="EMBL/GenBank/DDBJ databases">
        <title>Deep-cultivation of Planctomycetes and their phenomic and genomic characterization uncovers novel biology.</title>
        <authorList>
            <person name="Wiegand S."/>
            <person name="Jogler M."/>
            <person name="Boedeker C."/>
            <person name="Pinto D."/>
            <person name="Vollmers J."/>
            <person name="Rivas-Marin E."/>
            <person name="Kohn T."/>
            <person name="Peeters S.H."/>
            <person name="Heuer A."/>
            <person name="Rast P."/>
            <person name="Oberbeckmann S."/>
            <person name="Bunk B."/>
            <person name="Jeske O."/>
            <person name="Meyerdierks A."/>
            <person name="Storesund J.E."/>
            <person name="Kallscheuer N."/>
            <person name="Luecker S."/>
            <person name="Lage O.M."/>
            <person name="Pohl T."/>
            <person name="Merkel B.J."/>
            <person name="Hornburger P."/>
            <person name="Mueller R.-W."/>
            <person name="Bruemmer F."/>
            <person name="Labrenz M."/>
            <person name="Spormann A.M."/>
            <person name="Op den Camp H."/>
            <person name="Overmann J."/>
            <person name="Amann R."/>
            <person name="Jetten M.S.M."/>
            <person name="Mascher T."/>
            <person name="Medema M.H."/>
            <person name="Devos D.P."/>
            <person name="Kaster A.-K."/>
            <person name="Ovreas L."/>
            <person name="Rohde M."/>
            <person name="Galperin M.Y."/>
            <person name="Jogler C."/>
        </authorList>
    </citation>
    <scope>NUCLEOTIDE SEQUENCE [LARGE SCALE GENOMIC DNA]</scope>
    <source>
        <strain evidence="5 6">I41</strain>
    </source>
</reference>
<dbReference type="PRINTS" id="PR00326">
    <property type="entry name" value="GTP1OBG"/>
</dbReference>
<dbReference type="InterPro" id="IPR027417">
    <property type="entry name" value="P-loop_NTPase"/>
</dbReference>
<sequence>MSYDLDDTIAAVASAAGGGARGVVRVSGPQTATLLAQCFHPSELVARELQHITKPSRIHGAMQVSATGDGSTLRVPGFLLLWPGTHSYTRQPSAEFHTLGSAPLLAAVVETLGCHGIRVASPGEFTLRAFAAGRIDLTQAEGVLGVIDAQGREHLDAALDQVAGGLSRPLHQLREDLLSLLAELEAGLDFVEEDIEFISRESLKSRLAAARAVVAATQRQLGQRDQRNEAPRIVLSGAPNAGKSSLFNALLQRFGDGIGTDSIVSPKPGATRDYVVGRISLDGLDCELVDTAGVEEGEQLGVAKAAQETSGIQRRTADVRLICIETTEWRSHAEIDAEIVVLTKSDLRGETFAATPEITAGAIPCSSLTGAGLNLLAARIRDEIGRREGALAQFGAVAATSARCQGSLRRASESLSAAAVLVDGGSDELLAAEIRHCLDAVGEIVGAICADDVLDRVFGQFCIGK</sequence>
<dbReference type="Pfam" id="PF10396">
    <property type="entry name" value="TrmE_N"/>
    <property type="match status" value="1"/>
</dbReference>
<dbReference type="InterPro" id="IPR006073">
    <property type="entry name" value="GTP-bd"/>
</dbReference>
<dbReference type="GO" id="GO:0005525">
    <property type="term" value="F:GTP binding"/>
    <property type="evidence" value="ECO:0007669"/>
    <property type="project" value="InterPro"/>
</dbReference>
<dbReference type="InterPro" id="IPR025867">
    <property type="entry name" value="MnmE_helical"/>
</dbReference>
<evidence type="ECO:0000259" key="4">
    <source>
        <dbReference type="Pfam" id="PF12631"/>
    </source>
</evidence>
<dbReference type="InterPro" id="IPR005225">
    <property type="entry name" value="Small_GTP-bd"/>
</dbReference>
<name>A0A517TX44_9BACT</name>
<dbReference type="InterPro" id="IPR027266">
    <property type="entry name" value="TrmE/GcvT-like"/>
</dbReference>
<protein>
    <submittedName>
        <fullName evidence="5">tRNA modification GTPase MnmE</fullName>
        <ecNumber evidence="5">3.6.-.-</ecNumber>
    </submittedName>
</protein>
<dbReference type="GO" id="GO:0016787">
    <property type="term" value="F:hydrolase activity"/>
    <property type="evidence" value="ECO:0007669"/>
    <property type="project" value="UniProtKB-KW"/>
</dbReference>
<keyword evidence="5" id="KW-0378">Hydrolase</keyword>
<feature type="domain" description="G" evidence="2">
    <location>
        <begin position="232"/>
        <end position="332"/>
    </location>
</feature>
<feature type="domain" description="MnmE helical" evidence="4">
    <location>
        <begin position="137"/>
        <end position="462"/>
    </location>
</feature>
<dbReference type="SUPFAM" id="SSF103025">
    <property type="entry name" value="Folate-binding domain"/>
    <property type="match status" value="1"/>
</dbReference>
<dbReference type="GO" id="GO:0030488">
    <property type="term" value="P:tRNA methylation"/>
    <property type="evidence" value="ECO:0007669"/>
    <property type="project" value="TreeGrafter"/>
</dbReference>
<dbReference type="Pfam" id="PF12631">
    <property type="entry name" value="MnmE_helical"/>
    <property type="match status" value="1"/>
</dbReference>
<dbReference type="PANTHER" id="PTHR42714">
    <property type="entry name" value="TRNA MODIFICATION GTPASE GTPBP3"/>
    <property type="match status" value="1"/>
</dbReference>
<evidence type="ECO:0000256" key="1">
    <source>
        <dbReference type="SAM" id="Coils"/>
    </source>
</evidence>
<dbReference type="InterPro" id="IPR018948">
    <property type="entry name" value="GTP-bd_TrmE_N"/>
</dbReference>
<dbReference type="EMBL" id="CP036339">
    <property type="protein sequence ID" value="QDT72940.1"/>
    <property type="molecule type" value="Genomic_DNA"/>
</dbReference>
<dbReference type="RefSeq" id="WP_145432455.1">
    <property type="nucleotide sequence ID" value="NZ_CP036339.1"/>
</dbReference>
<dbReference type="AlphaFoldDB" id="A0A517TX44"/>
<dbReference type="KEGG" id="llh:I41_21250"/>
<accession>A0A517TX44</accession>
<proteinExistence type="predicted"/>
<dbReference type="SUPFAM" id="SSF116878">
    <property type="entry name" value="TrmE connector domain"/>
    <property type="match status" value="1"/>
</dbReference>
<dbReference type="Proteomes" id="UP000317909">
    <property type="component" value="Chromosome"/>
</dbReference>
<dbReference type="SUPFAM" id="SSF52540">
    <property type="entry name" value="P-loop containing nucleoside triphosphate hydrolases"/>
    <property type="match status" value="1"/>
</dbReference>
<keyword evidence="1" id="KW-0175">Coiled coil</keyword>
<dbReference type="InterPro" id="IPR027368">
    <property type="entry name" value="MnmE_dom2"/>
</dbReference>
<dbReference type="OrthoDB" id="9805918at2"/>
<dbReference type="Pfam" id="PF01926">
    <property type="entry name" value="MMR_HSR1"/>
    <property type="match status" value="1"/>
</dbReference>
<dbReference type="Gene3D" id="1.20.120.430">
    <property type="entry name" value="tRNA modification GTPase MnmE domain 2"/>
    <property type="match status" value="1"/>
</dbReference>